<dbReference type="Proteomes" id="UP000675882">
    <property type="component" value="Unassembled WGS sequence"/>
</dbReference>
<name>A0A916BCE0_9PROT</name>
<keyword evidence="2" id="KW-1185">Reference proteome</keyword>
<reference evidence="1" key="1">
    <citation type="submission" date="2021-02" db="EMBL/GenBank/DDBJ databases">
        <authorList>
            <person name="Han P."/>
        </authorList>
    </citation>
    <scope>NUCLEOTIDE SEQUENCE</scope>
    <source>
        <strain evidence="1">Candidatus Nitrotoga sp. ZN8</strain>
    </source>
</reference>
<organism evidence="1 2">
    <name type="scientific">Candidatus Nitrotoga fabula</name>
    <dbReference type="NCBI Taxonomy" id="2182327"/>
    <lineage>
        <taxon>Bacteria</taxon>
        <taxon>Pseudomonadati</taxon>
        <taxon>Pseudomonadota</taxon>
        <taxon>Betaproteobacteria</taxon>
        <taxon>Nitrosomonadales</taxon>
        <taxon>Gallionellaceae</taxon>
        <taxon>Candidatus Nitrotoga</taxon>
    </lineage>
</organism>
<sequence>MVTVEQVIHLQNVIIKGMEISVPLAQKLIAVKRPMLSLEELHLYVMASAR</sequence>
<accession>A0A916BCE0</accession>
<comment type="caution">
    <text evidence="1">The sequence shown here is derived from an EMBL/GenBank/DDBJ whole genome shotgun (WGS) entry which is preliminary data.</text>
</comment>
<evidence type="ECO:0000313" key="1">
    <source>
        <dbReference type="EMBL" id="CAE6712502.1"/>
    </source>
</evidence>
<dbReference type="EMBL" id="CAJNBL010000013">
    <property type="protein sequence ID" value="CAE6712502.1"/>
    <property type="molecule type" value="Genomic_DNA"/>
</dbReference>
<evidence type="ECO:0000313" key="2">
    <source>
        <dbReference type="Proteomes" id="UP000675882"/>
    </source>
</evidence>
<proteinExistence type="predicted"/>
<protein>
    <submittedName>
        <fullName evidence="1">Uncharacterized protein</fullName>
    </submittedName>
</protein>
<dbReference type="AlphaFoldDB" id="A0A916BCE0"/>
<gene>
    <name evidence="1" type="ORF">NTGZN8_200007</name>
</gene>